<comment type="caution">
    <text evidence="3">The sequence shown here is derived from an EMBL/GenBank/DDBJ whole genome shotgun (WGS) entry which is preliminary data.</text>
</comment>
<accession>A0ABV3V8Y4</accession>
<reference evidence="3 4" key="1">
    <citation type="journal article" date="2024" name="Fungal Genet. Biol.">
        <title>The porcine skin microbiome exhibits broad fungal antagonism.</title>
        <authorList>
            <person name="De La Cruz K.F."/>
            <person name="Townsend E.C."/>
            <person name="Alex Cheong J.Z."/>
            <person name="Salamzade R."/>
            <person name="Liu A."/>
            <person name="Sandstrom S."/>
            <person name="Davila E."/>
            <person name="Huang L."/>
            <person name="Xu K.H."/>
            <person name="Wu S.Y."/>
            <person name="Meudt J.J."/>
            <person name="Shanmuganayagam D."/>
            <person name="Gibson A.L.F."/>
            <person name="Kalan L.R."/>
        </authorList>
    </citation>
    <scope>NUCLEOTIDE SEQUENCE [LARGE SCALE GENOMIC DNA]</scope>
    <source>
        <strain evidence="3 4">LK2625</strain>
    </source>
</reference>
<dbReference type="InterPro" id="IPR016040">
    <property type="entry name" value="NAD(P)-bd_dom"/>
</dbReference>
<dbReference type="InterPro" id="IPR036291">
    <property type="entry name" value="NAD(P)-bd_dom_sf"/>
</dbReference>
<dbReference type="RefSeq" id="WP_368630060.1">
    <property type="nucleotide sequence ID" value="NZ_JAYWLU010000019.1"/>
</dbReference>
<dbReference type="Pfam" id="PF13460">
    <property type="entry name" value="NAD_binding_10"/>
    <property type="match status" value="1"/>
</dbReference>
<dbReference type="PANTHER" id="PTHR15020:SF50">
    <property type="entry name" value="UPF0659 PROTEIN YMR090W"/>
    <property type="match status" value="1"/>
</dbReference>
<evidence type="ECO:0000313" key="3">
    <source>
        <dbReference type="EMBL" id="MEX3595947.1"/>
    </source>
</evidence>
<name>A0ABV3V8Y4_9MICC</name>
<organism evidence="3 4">
    <name type="scientific">Kocuria carniphila</name>
    <dbReference type="NCBI Taxonomy" id="262208"/>
    <lineage>
        <taxon>Bacteria</taxon>
        <taxon>Bacillati</taxon>
        <taxon>Actinomycetota</taxon>
        <taxon>Actinomycetes</taxon>
        <taxon>Micrococcales</taxon>
        <taxon>Micrococcaceae</taxon>
        <taxon>Kocuria</taxon>
    </lineage>
</organism>
<gene>
    <name evidence="3" type="ORF">VVR66_14615</name>
</gene>
<feature type="domain" description="NAD(P)-binding" evidence="2">
    <location>
        <begin position="8"/>
        <end position="96"/>
    </location>
</feature>
<feature type="compositionally biased region" description="Basic and acidic residues" evidence="1">
    <location>
        <begin position="124"/>
        <end position="141"/>
    </location>
</feature>
<dbReference type="SUPFAM" id="SSF51735">
    <property type="entry name" value="NAD(P)-binding Rossmann-fold domains"/>
    <property type="match status" value="1"/>
</dbReference>
<evidence type="ECO:0000256" key="1">
    <source>
        <dbReference type="SAM" id="MobiDB-lite"/>
    </source>
</evidence>
<dbReference type="Proteomes" id="UP001558481">
    <property type="component" value="Unassembled WGS sequence"/>
</dbReference>
<evidence type="ECO:0000313" key="4">
    <source>
        <dbReference type="Proteomes" id="UP001558481"/>
    </source>
</evidence>
<keyword evidence="4" id="KW-1185">Reference proteome</keyword>
<dbReference type="PANTHER" id="PTHR15020">
    <property type="entry name" value="FLAVIN REDUCTASE-RELATED"/>
    <property type="match status" value="1"/>
</dbReference>
<dbReference type="EMBL" id="JAYWLU010000019">
    <property type="protein sequence ID" value="MEX3595947.1"/>
    <property type="molecule type" value="Genomic_DNA"/>
</dbReference>
<proteinExistence type="predicted"/>
<protein>
    <submittedName>
        <fullName evidence="3">NAD(P)H-binding protein</fullName>
    </submittedName>
</protein>
<evidence type="ECO:0000259" key="2">
    <source>
        <dbReference type="Pfam" id="PF13460"/>
    </source>
</evidence>
<dbReference type="Gene3D" id="3.40.50.720">
    <property type="entry name" value="NAD(P)-binding Rossmann-like Domain"/>
    <property type="match status" value="1"/>
</dbReference>
<sequence>MDYGAVPALLEALDGREIRVALMSSIGVTGSSGDPGDLLGWKRRGERLLRVRGLPDTVIRPGWFDAGDANELRAELRQGDATSYGPVRREDVAEALGDWGTAFDAVTADTPGSLDGAADSTELSLDREPEQVRADLQRLTR</sequence>
<feature type="region of interest" description="Disordered" evidence="1">
    <location>
        <begin position="107"/>
        <end position="141"/>
    </location>
</feature>